<feature type="compositionally biased region" description="Basic and acidic residues" evidence="1">
    <location>
        <begin position="162"/>
        <end position="178"/>
    </location>
</feature>
<feature type="region of interest" description="Disordered" evidence="1">
    <location>
        <begin position="1"/>
        <end position="27"/>
    </location>
</feature>
<reference evidence="2" key="1">
    <citation type="submission" date="2018-02" db="EMBL/GenBank/DDBJ databases">
        <title>Rhizophora mucronata_Transcriptome.</title>
        <authorList>
            <person name="Meera S.P."/>
            <person name="Sreeshan A."/>
            <person name="Augustine A."/>
        </authorList>
    </citation>
    <scope>NUCLEOTIDE SEQUENCE</scope>
    <source>
        <tissue evidence="2">Leaf</tissue>
    </source>
</reference>
<dbReference type="InterPro" id="IPR053346">
    <property type="entry name" value="Fra_a_1-associated"/>
</dbReference>
<dbReference type="AlphaFoldDB" id="A0A2P2J5F7"/>
<dbReference type="PANTHER" id="PTHR35722">
    <property type="entry name" value="MAL D 1-ASSOCIATED PROTEIN"/>
    <property type="match status" value="1"/>
</dbReference>
<proteinExistence type="predicted"/>
<protein>
    <submittedName>
        <fullName evidence="2">Uncharacterized protein MANES_08G036200</fullName>
    </submittedName>
</protein>
<organism evidence="2">
    <name type="scientific">Rhizophora mucronata</name>
    <name type="common">Asiatic mangrove</name>
    <dbReference type="NCBI Taxonomy" id="61149"/>
    <lineage>
        <taxon>Eukaryota</taxon>
        <taxon>Viridiplantae</taxon>
        <taxon>Streptophyta</taxon>
        <taxon>Embryophyta</taxon>
        <taxon>Tracheophyta</taxon>
        <taxon>Spermatophyta</taxon>
        <taxon>Magnoliopsida</taxon>
        <taxon>eudicotyledons</taxon>
        <taxon>Gunneridae</taxon>
        <taxon>Pentapetalae</taxon>
        <taxon>rosids</taxon>
        <taxon>fabids</taxon>
        <taxon>Malpighiales</taxon>
        <taxon>Rhizophoraceae</taxon>
        <taxon>Rhizophora</taxon>
    </lineage>
</organism>
<dbReference type="PANTHER" id="PTHR35722:SF1">
    <property type="entry name" value="MAL D 1-ASSOCIATED PROTEIN"/>
    <property type="match status" value="1"/>
</dbReference>
<name>A0A2P2J5F7_RHIMU</name>
<dbReference type="EMBL" id="GGEC01008235">
    <property type="protein sequence ID" value="MBW88718.1"/>
    <property type="molecule type" value="Transcribed_RNA"/>
</dbReference>
<sequence>MGWVWRDDETESGEIGVDAKSKGAGGDDVCSTRKVVRSRCSTEEVEPGKFVRKCEKSEELLKECLGKPAELLESNKEYTEDDVTDLVTKGSFPMGKFESGPFGLPGLRSDIEGIEHHFLGGVNRFFEAAEEMRNSIFDIFGEFHDRSSSSSPSTKRGIPIEVHPRVEDSANSRARESGDVDLSGLAKDV</sequence>
<feature type="region of interest" description="Disordered" evidence="1">
    <location>
        <begin position="145"/>
        <end position="189"/>
    </location>
</feature>
<accession>A0A2P2J5F7</accession>
<evidence type="ECO:0000313" key="2">
    <source>
        <dbReference type="EMBL" id="MBW88718.1"/>
    </source>
</evidence>
<evidence type="ECO:0000256" key="1">
    <source>
        <dbReference type="SAM" id="MobiDB-lite"/>
    </source>
</evidence>